<proteinExistence type="predicted"/>
<reference evidence="2 3" key="1">
    <citation type="journal article" date="2012" name="J. Bacteriol.">
        <title>Genome Sequence of Extracellular-Protease-Producing Alishewanella jeotgali Isolated from Traditional Korean Fermented Seafood.</title>
        <authorList>
            <person name="Jung J."/>
            <person name="Chun J."/>
            <person name="Park W."/>
        </authorList>
    </citation>
    <scope>NUCLEOTIDE SEQUENCE [LARGE SCALE GENOMIC DNA]</scope>
    <source>
        <strain evidence="2 3">KCTC 22429</strain>
    </source>
</reference>
<dbReference type="Proteomes" id="UP000012046">
    <property type="component" value="Unassembled WGS sequence"/>
</dbReference>
<dbReference type="eggNOG" id="COG1430">
    <property type="taxonomic scope" value="Bacteria"/>
</dbReference>
<organism evidence="2 3">
    <name type="scientific">Alishewanella jeotgali KCTC 22429</name>
    <dbReference type="NCBI Taxonomy" id="1129374"/>
    <lineage>
        <taxon>Bacteria</taxon>
        <taxon>Pseudomonadati</taxon>
        <taxon>Pseudomonadota</taxon>
        <taxon>Gammaproteobacteria</taxon>
        <taxon>Alteromonadales</taxon>
        <taxon>Alteromonadaceae</taxon>
        <taxon>Alishewanella</taxon>
    </lineage>
</organism>
<evidence type="ECO:0000313" key="2">
    <source>
        <dbReference type="EMBL" id="EHR41556.1"/>
    </source>
</evidence>
<comment type="caution">
    <text evidence="2">The sequence shown here is derived from an EMBL/GenBank/DDBJ whole genome shotgun (WGS) entry which is preliminary data.</text>
</comment>
<name>H3ZCW7_9ALTE</name>
<gene>
    <name evidence="2" type="ORF">AJE_05951</name>
</gene>
<dbReference type="InterPro" id="IPR038695">
    <property type="entry name" value="Saro_0823-like_sf"/>
</dbReference>
<dbReference type="PATRIC" id="fig|1129374.4.peg.1194"/>
<dbReference type="RefSeq" id="WP_008950101.1">
    <property type="nucleotide sequence ID" value="NZ_AHTH01000012.1"/>
</dbReference>
<keyword evidence="1" id="KW-0732">Signal</keyword>
<dbReference type="EMBL" id="AHTH01000012">
    <property type="protein sequence ID" value="EHR41556.1"/>
    <property type="molecule type" value="Genomic_DNA"/>
</dbReference>
<feature type="chain" id="PRO_5003591267" evidence="1">
    <location>
        <begin position="20"/>
        <end position="139"/>
    </location>
</feature>
<dbReference type="Pfam" id="PF02643">
    <property type="entry name" value="DUF192"/>
    <property type="match status" value="1"/>
</dbReference>
<feature type="signal peptide" evidence="1">
    <location>
        <begin position="1"/>
        <end position="19"/>
    </location>
</feature>
<keyword evidence="3" id="KW-1185">Reference proteome</keyword>
<evidence type="ECO:0000256" key="1">
    <source>
        <dbReference type="SAM" id="SignalP"/>
    </source>
</evidence>
<dbReference type="InterPro" id="IPR003795">
    <property type="entry name" value="DUF192"/>
</dbReference>
<dbReference type="PANTHER" id="PTHR37953">
    <property type="entry name" value="UPF0127 PROTEIN MJ1496"/>
    <property type="match status" value="1"/>
</dbReference>
<dbReference type="AlphaFoldDB" id="H3ZCW7"/>
<dbReference type="PANTHER" id="PTHR37953:SF1">
    <property type="entry name" value="UPF0127 PROTEIN MJ1496"/>
    <property type="match status" value="1"/>
</dbReference>
<evidence type="ECO:0000313" key="3">
    <source>
        <dbReference type="Proteomes" id="UP000012046"/>
    </source>
</evidence>
<protein>
    <submittedName>
        <fullName evidence="2">Exported protein</fullName>
    </submittedName>
</protein>
<dbReference type="STRING" id="1129374.AJE_05951"/>
<dbReference type="Gene3D" id="2.60.120.1140">
    <property type="entry name" value="Protein of unknown function DUF192"/>
    <property type="match status" value="1"/>
</dbReference>
<sequence>MKAYLLSLLLLAGCSSVQAEPPFGRAQIAFAGQQVAVQLADTPALRARGLMFQQSAEPGMLLLYTVPEPISLWMRNTGLELDVAFIDANWQIQSIKPLEPYDESIVSSEGPVIAALEKPRGWFAARGLTVGSQLSLVRD</sequence>
<accession>H3ZCW7</accession>